<dbReference type="InterPro" id="IPR000182">
    <property type="entry name" value="GNAT_dom"/>
</dbReference>
<dbReference type="Pfam" id="PF13302">
    <property type="entry name" value="Acetyltransf_3"/>
    <property type="match status" value="1"/>
</dbReference>
<dbReference type="GO" id="GO:0016747">
    <property type="term" value="F:acyltransferase activity, transferring groups other than amino-acyl groups"/>
    <property type="evidence" value="ECO:0007669"/>
    <property type="project" value="InterPro"/>
</dbReference>
<dbReference type="Pfam" id="PF00583">
    <property type="entry name" value="Acetyltransf_1"/>
    <property type="match status" value="1"/>
</dbReference>
<dbReference type="EMBL" id="AP024169">
    <property type="protein sequence ID" value="BCN31658.1"/>
    <property type="molecule type" value="Genomic_DNA"/>
</dbReference>
<dbReference type="PANTHER" id="PTHR43792:SF13">
    <property type="entry name" value="ACETYLTRANSFERASE"/>
    <property type="match status" value="1"/>
</dbReference>
<dbReference type="SUPFAM" id="SSF55729">
    <property type="entry name" value="Acyl-CoA N-acyltransferases (Nat)"/>
    <property type="match status" value="2"/>
</dbReference>
<dbReference type="PANTHER" id="PTHR43792">
    <property type="entry name" value="GNAT FAMILY, PUTATIVE (AFU_ORTHOLOGUE AFUA_3G00765)-RELATED-RELATED"/>
    <property type="match status" value="1"/>
</dbReference>
<sequence>MSETRVDSVDYELTRENYEDGVRWISDPEQKEEITQTILTDLPDWFGVPESTKHYIEESKKMPFFSYYKNGRHVGFIVLKETSKYTAEVFVMGVLKEYHRHRIGHKLFERFIQYAYNKGYEYVQVKTVDEGHYEEYDRTRLFYERIGFRKLECFPTLWDEWNPCLIMIQSVKAAMALQNTIPMNDNSSSENQSIELITQRLRLVCHTLEDMSILKDSIWKYEDKLGLRHNAETDSGDEMANDFYYAYLYHQEHYPNEDLLWLRTWNFILSDENIRIGGACFKGEPNEEGMVEVGYGIDEQYQNKGYATEGIKALVDWAKKQKNVLYVMTEIEKDNIASIKVAEKIGMVKYKETDENYYFKK</sequence>
<protein>
    <recommendedName>
        <fullName evidence="1">N-acetyltransferase domain-containing protein</fullName>
    </recommendedName>
</protein>
<accession>A0A7R7IF05</accession>
<evidence type="ECO:0000313" key="2">
    <source>
        <dbReference type="EMBL" id="BCN31658.1"/>
    </source>
</evidence>
<evidence type="ECO:0000313" key="3">
    <source>
        <dbReference type="Proteomes" id="UP000595897"/>
    </source>
</evidence>
<dbReference type="RefSeq" id="WP_271712764.1">
    <property type="nucleotide sequence ID" value="NZ_AP024169.1"/>
</dbReference>
<feature type="domain" description="N-acetyltransferase" evidence="1">
    <location>
        <begin position="216"/>
        <end position="361"/>
    </location>
</feature>
<organism evidence="2 3">
    <name type="scientific">Anaeromicropila herbilytica</name>
    <dbReference type="NCBI Taxonomy" id="2785025"/>
    <lineage>
        <taxon>Bacteria</taxon>
        <taxon>Bacillati</taxon>
        <taxon>Bacillota</taxon>
        <taxon>Clostridia</taxon>
        <taxon>Lachnospirales</taxon>
        <taxon>Lachnospiraceae</taxon>
        <taxon>Anaeromicropila</taxon>
    </lineage>
</organism>
<dbReference type="InterPro" id="IPR051531">
    <property type="entry name" value="N-acetyltransferase"/>
</dbReference>
<keyword evidence="3" id="KW-1185">Reference proteome</keyword>
<evidence type="ECO:0000259" key="1">
    <source>
        <dbReference type="PROSITE" id="PS51186"/>
    </source>
</evidence>
<dbReference type="PROSITE" id="PS51186">
    <property type="entry name" value="GNAT"/>
    <property type="match status" value="2"/>
</dbReference>
<dbReference type="KEGG" id="ahb:bsdtb5_29530"/>
<dbReference type="Proteomes" id="UP000595897">
    <property type="component" value="Chromosome"/>
</dbReference>
<feature type="domain" description="N-acetyltransferase" evidence="1">
    <location>
        <begin position="25"/>
        <end position="172"/>
    </location>
</feature>
<reference evidence="2 3" key="1">
    <citation type="submission" date="2020-11" db="EMBL/GenBank/DDBJ databases">
        <title>Draft genome sequencing of a Lachnospiraceae strain isolated from anoxic soil subjected to BSD treatment.</title>
        <authorList>
            <person name="Uek A."/>
            <person name="Tonouchi A."/>
        </authorList>
    </citation>
    <scope>NUCLEOTIDE SEQUENCE [LARGE SCALE GENOMIC DNA]</scope>
    <source>
        <strain evidence="2 3">TB5</strain>
    </source>
</reference>
<dbReference type="AlphaFoldDB" id="A0A7R7IF05"/>
<name>A0A7R7IF05_9FIRM</name>
<gene>
    <name evidence="2" type="ORF">bsdtb5_29530</name>
</gene>
<proteinExistence type="predicted"/>
<dbReference type="InterPro" id="IPR016181">
    <property type="entry name" value="Acyl_CoA_acyltransferase"/>
</dbReference>
<dbReference type="Gene3D" id="3.40.630.30">
    <property type="match status" value="2"/>
</dbReference>
<dbReference type="CDD" id="cd04301">
    <property type="entry name" value="NAT_SF"/>
    <property type="match status" value="1"/>
</dbReference>